<evidence type="ECO:0000259" key="1">
    <source>
        <dbReference type="Pfam" id="PF01869"/>
    </source>
</evidence>
<dbReference type="Gene3D" id="3.30.420.40">
    <property type="match status" value="2"/>
</dbReference>
<evidence type="ECO:0000313" key="2">
    <source>
        <dbReference type="EMBL" id="MBB5897872.1"/>
    </source>
</evidence>
<feature type="domain" description="ATPase BadF/BadG/BcrA/BcrD type" evidence="1">
    <location>
        <begin position="10"/>
        <end position="295"/>
    </location>
</feature>
<organism evidence="2 3">
    <name type="scientific">Kutzneria kofuensis</name>
    <dbReference type="NCBI Taxonomy" id="103725"/>
    <lineage>
        <taxon>Bacteria</taxon>
        <taxon>Bacillati</taxon>
        <taxon>Actinomycetota</taxon>
        <taxon>Actinomycetes</taxon>
        <taxon>Pseudonocardiales</taxon>
        <taxon>Pseudonocardiaceae</taxon>
        <taxon>Kutzneria</taxon>
    </lineage>
</organism>
<dbReference type="AlphaFoldDB" id="A0A7W9KSG5"/>
<dbReference type="InterPro" id="IPR043129">
    <property type="entry name" value="ATPase_NBD"/>
</dbReference>
<dbReference type="GO" id="GO:0016301">
    <property type="term" value="F:kinase activity"/>
    <property type="evidence" value="ECO:0007669"/>
    <property type="project" value="UniProtKB-KW"/>
</dbReference>
<dbReference type="Proteomes" id="UP000585638">
    <property type="component" value="Unassembled WGS sequence"/>
</dbReference>
<dbReference type="InterPro" id="IPR002731">
    <property type="entry name" value="ATPase_BadF"/>
</dbReference>
<keyword evidence="2" id="KW-0808">Transferase</keyword>
<evidence type="ECO:0000313" key="3">
    <source>
        <dbReference type="Proteomes" id="UP000585638"/>
    </source>
</evidence>
<dbReference type="PANTHER" id="PTHR43190:SF3">
    <property type="entry name" value="N-ACETYL-D-GLUCOSAMINE KINASE"/>
    <property type="match status" value="1"/>
</dbReference>
<accession>A0A7W9KSG5</accession>
<dbReference type="RefSeq" id="WP_221339741.1">
    <property type="nucleotide sequence ID" value="NZ_JACHIR010000004.1"/>
</dbReference>
<dbReference type="SUPFAM" id="SSF53067">
    <property type="entry name" value="Actin-like ATPase domain"/>
    <property type="match status" value="2"/>
</dbReference>
<protein>
    <submittedName>
        <fullName evidence="2">N-acetylglucosamine kinase-like BadF-type ATPase</fullName>
    </submittedName>
</protein>
<name>A0A7W9KSG5_9PSEU</name>
<sequence length="301" mass="30376">MPDLFSGVRVGIDVGGTKTHLRAVRGGQVLADRVVSSEGWRPADAASAAAFLTDLIATTLPDAAVDAVAVGAHGCDSSRACDALATELVRRLPAAKCLVRNDAELLVPACGLAAGVGVVAGTGSVAVARDRRGEPVFMGGWGWLIGDEGSAPGLLREAVRASMAARDRGEPPDLLATALMGSYGVGEVADLPEAMAGEAGAASWGRRAELVFEALHGGSALARAVVDDAADALASLVTGMAGRDVDVDDVVVAGGVILNQPSLFDAFARKLAAVAPVSTVHRLTVDPVVGAVRLAECLVAS</sequence>
<gene>
    <name evidence="2" type="ORF">BJ998_009131</name>
</gene>
<proteinExistence type="predicted"/>
<dbReference type="EMBL" id="JACHIR010000004">
    <property type="protein sequence ID" value="MBB5897872.1"/>
    <property type="molecule type" value="Genomic_DNA"/>
</dbReference>
<comment type="caution">
    <text evidence="2">The sequence shown here is derived from an EMBL/GenBank/DDBJ whole genome shotgun (WGS) entry which is preliminary data.</text>
</comment>
<reference evidence="2 3" key="1">
    <citation type="submission" date="2020-08" db="EMBL/GenBank/DDBJ databases">
        <title>Sequencing the genomes of 1000 actinobacteria strains.</title>
        <authorList>
            <person name="Klenk H.-P."/>
        </authorList>
    </citation>
    <scope>NUCLEOTIDE SEQUENCE [LARGE SCALE GENOMIC DNA]</scope>
    <source>
        <strain evidence="2 3">DSM 43851</strain>
    </source>
</reference>
<dbReference type="PANTHER" id="PTHR43190">
    <property type="entry name" value="N-ACETYL-D-GLUCOSAMINE KINASE"/>
    <property type="match status" value="1"/>
</dbReference>
<keyword evidence="3" id="KW-1185">Reference proteome</keyword>
<dbReference type="Pfam" id="PF01869">
    <property type="entry name" value="BcrAD_BadFG"/>
    <property type="match status" value="1"/>
</dbReference>
<keyword evidence="2" id="KW-0418">Kinase</keyword>
<dbReference type="InterPro" id="IPR052519">
    <property type="entry name" value="Euk-type_GlcNAc_Kinase"/>
</dbReference>